<name>A0AB38RMK7_RHOSG</name>
<keyword evidence="1" id="KW-0614">Plasmid</keyword>
<dbReference type="RefSeq" id="WP_143542555.1">
    <property type="nucleotide sequence ID" value="NZ_CP096565.1"/>
</dbReference>
<gene>
    <name evidence="1" type="ORF">M0639_30205</name>
</gene>
<protein>
    <submittedName>
        <fullName evidence="1">Uncharacterized protein</fullName>
    </submittedName>
</protein>
<dbReference type="EMBL" id="CP096565">
    <property type="protein sequence ID" value="UPU46324.1"/>
    <property type="molecule type" value="Genomic_DNA"/>
</dbReference>
<proteinExistence type="predicted"/>
<dbReference type="Proteomes" id="UP000831484">
    <property type="component" value="Plasmid pdjl-6-2"/>
</dbReference>
<keyword evidence="2" id="KW-1185">Reference proteome</keyword>
<geneLocation type="plasmid" evidence="1 2">
    <name>pdjl-6-2</name>
</geneLocation>
<sequence length="191" mass="20901">MTDMDASTWWMHQPGTEFSEGVWLAGWDDQSTWGWELGNYFLSLLPNGAPDDVVPQYFGLPFSHTSSVVAAAARATRADPLSICKALEILPPPGPLPSESQVATLQMRARELGAGEYAGGQNAACDWLLGRSSICPGSGWNWYTGQRPDRAIIAAEAEINTGEIYLDPTSPREVYRRGVDEILGRIVARFN</sequence>
<dbReference type="AlphaFoldDB" id="A0AB38RMK7"/>
<reference evidence="2" key="1">
    <citation type="journal article" date="2022" name="Environ. Microbiol.">
        <title>Functional analysis, diversity, and distribution of carbendazim hydrolases MheI and CbmA, responsible for the initial step in carbendazim degradation.</title>
        <authorList>
            <person name="Zhang M."/>
            <person name="Bai X."/>
            <person name="Li Q."/>
            <person name="Zhang L."/>
            <person name="Zhu Q."/>
            <person name="Gao S."/>
            <person name="Ke Z."/>
            <person name="Jiang M."/>
            <person name="Hu J."/>
            <person name="Qiu J."/>
            <person name="Hong Q."/>
        </authorList>
    </citation>
    <scope>NUCLEOTIDE SEQUENCE [LARGE SCALE GENOMIC DNA]</scope>
    <source>
        <strain evidence="2">djl-6</strain>
    </source>
</reference>
<organism evidence="1 2">
    <name type="scientific">Rhodococcus qingshengii JCM 15477</name>
    <dbReference type="NCBI Taxonomy" id="1303681"/>
    <lineage>
        <taxon>Bacteria</taxon>
        <taxon>Bacillati</taxon>
        <taxon>Actinomycetota</taxon>
        <taxon>Actinomycetes</taxon>
        <taxon>Mycobacteriales</taxon>
        <taxon>Nocardiaceae</taxon>
        <taxon>Rhodococcus</taxon>
        <taxon>Rhodococcus erythropolis group</taxon>
    </lineage>
</organism>
<accession>A0AB38RMK7</accession>
<evidence type="ECO:0000313" key="1">
    <source>
        <dbReference type="EMBL" id="UPU46324.1"/>
    </source>
</evidence>
<evidence type="ECO:0000313" key="2">
    <source>
        <dbReference type="Proteomes" id="UP000831484"/>
    </source>
</evidence>